<dbReference type="EMBL" id="JBHTMX010000045">
    <property type="protein sequence ID" value="MFD1331836.1"/>
    <property type="molecule type" value="Genomic_DNA"/>
</dbReference>
<dbReference type="SMART" id="SM00869">
    <property type="entry name" value="Autotransporter"/>
    <property type="match status" value="1"/>
</dbReference>
<organism evidence="2 3">
    <name type="scientific">Methylopila musalis</name>
    <dbReference type="NCBI Taxonomy" id="1134781"/>
    <lineage>
        <taxon>Bacteria</taxon>
        <taxon>Pseudomonadati</taxon>
        <taxon>Pseudomonadota</taxon>
        <taxon>Alphaproteobacteria</taxon>
        <taxon>Hyphomicrobiales</taxon>
        <taxon>Methylopilaceae</taxon>
        <taxon>Methylopila</taxon>
    </lineage>
</organism>
<dbReference type="InterPro" id="IPR005546">
    <property type="entry name" value="Autotransporte_beta"/>
</dbReference>
<feature type="domain" description="Autotransporter" evidence="1">
    <location>
        <begin position="526"/>
        <end position="830"/>
    </location>
</feature>
<evidence type="ECO:0000313" key="2">
    <source>
        <dbReference type="EMBL" id="MFD1331836.1"/>
    </source>
</evidence>
<dbReference type="Gene3D" id="2.40.128.130">
    <property type="entry name" value="Autotransporter beta-domain"/>
    <property type="match status" value="1"/>
</dbReference>
<protein>
    <submittedName>
        <fullName evidence="2">Autotransporter outer membrane beta-barrel domain-containing protein</fullName>
    </submittedName>
</protein>
<comment type="caution">
    <text evidence="2">The sequence shown here is derived from an EMBL/GenBank/DDBJ whole genome shotgun (WGS) entry which is preliminary data.</text>
</comment>
<dbReference type="Proteomes" id="UP001597171">
    <property type="component" value="Unassembled WGS sequence"/>
</dbReference>
<evidence type="ECO:0000259" key="1">
    <source>
        <dbReference type="PROSITE" id="PS51208"/>
    </source>
</evidence>
<sequence length="830" mass="84421">DAGGKGGLALALGALGGAGGDAGNVEVIRTGSIVTEGRDSVAIIAQSVGGGGGIGGAGFGRFSTDGDGDGPDSIGFKTPGGDRGDGGTVRIVQTGEILATGARSHGVVAQAVGGGGGFGGLSSLALGQSGAGSRGGVGDAAAVTATANDTIVVRGASSYALFGQSATGQGDAGAVTLTAGGSLAAQGADSVAVYAESSSAQGKGNITVTLNGARTIGGSGTGQAALFVGGADNLLTNKTLMYALGADVETEGVALGDLIGDFSARTLTATFGDDQIDNIGGRVIGDIDLGTGVNGFRNDAASSFIGLRTIATGPDGAFVNEGLMSNHGVGEVGRVDLTGGYGQTGTGRYVVDIDLNSQTTDRLDITGTGAFAGTAPLNFLSIDQLFESYVIASAADGMTNAGVSPTFRPAVGFEFTTTVENGVDLVLSANKPLFRDLANDPASGVKDPNAVGLGSYLDGVEAAASPVNPMARLINMLRFSPDAATLGAGLMRLTPHYAVHSLEMVDRAMDEGLDVARRCGGGQERGDPLARCVWFSFAPDTKYSFDRGTGYSDRDDRYRTFTFGGRAAIADNWALGFSAAHTDYTSRIGFGDAMLSSTKGDGWQFFGLAKFAKGGVFADFTLGGGKASFSGARDTSLAQVAFTPGETLEGAYLPDELHPGIGNSVRYRQSSRQFGLSARLGYTLEAGAFYAEPQVLLDGRWIEMDARERGSVAAINFRKQTTFAFSATPGVELGAKLPVAEGVHLDVFARGGMEFQRANWRMEGQFAAVQGVLDAPPLVLRQKGASPLWRVGAGVKLSTDAGVDISAGYNGAFGDDTTLNGWNGRVAVRF</sequence>
<name>A0ABW3Z6I3_9HYPH</name>
<proteinExistence type="predicted"/>
<evidence type="ECO:0000313" key="3">
    <source>
        <dbReference type="Proteomes" id="UP001597171"/>
    </source>
</evidence>
<keyword evidence="3" id="KW-1185">Reference proteome</keyword>
<feature type="non-terminal residue" evidence="2">
    <location>
        <position position="1"/>
    </location>
</feature>
<dbReference type="InterPro" id="IPR036709">
    <property type="entry name" value="Autotransporte_beta_dom_sf"/>
</dbReference>
<dbReference type="PROSITE" id="PS51208">
    <property type="entry name" value="AUTOTRANSPORTER"/>
    <property type="match status" value="1"/>
</dbReference>
<accession>A0ABW3Z6I3</accession>
<gene>
    <name evidence="2" type="ORF">ACFQ4O_07455</name>
</gene>
<dbReference type="SUPFAM" id="SSF103515">
    <property type="entry name" value="Autotransporter"/>
    <property type="match status" value="1"/>
</dbReference>
<reference evidence="3" key="1">
    <citation type="journal article" date="2019" name="Int. J. Syst. Evol. Microbiol.">
        <title>The Global Catalogue of Microorganisms (GCM) 10K type strain sequencing project: providing services to taxonomists for standard genome sequencing and annotation.</title>
        <authorList>
            <consortium name="The Broad Institute Genomics Platform"/>
            <consortium name="The Broad Institute Genome Sequencing Center for Infectious Disease"/>
            <person name="Wu L."/>
            <person name="Ma J."/>
        </authorList>
    </citation>
    <scope>NUCLEOTIDE SEQUENCE [LARGE SCALE GENOMIC DNA]</scope>
    <source>
        <strain evidence="3">CCUG 61696</strain>
    </source>
</reference>